<evidence type="ECO:0000313" key="9">
    <source>
        <dbReference type="EMBL" id="CAH2763208.1"/>
    </source>
</evidence>
<gene>
    <name evidence="9" type="primary">hhaIM</name>
    <name evidence="9" type="ORF">ERYAMS2_01612</name>
    <name evidence="8" type="ORF">ERYAMS_01317</name>
</gene>
<evidence type="ECO:0000313" key="10">
    <source>
        <dbReference type="Proteomes" id="UP001154095"/>
    </source>
</evidence>
<dbReference type="PROSITE" id="PS00095">
    <property type="entry name" value="C5_MTASE_2"/>
    <property type="match status" value="1"/>
</dbReference>
<dbReference type="GO" id="GO:0032259">
    <property type="term" value="P:methylation"/>
    <property type="evidence" value="ECO:0007669"/>
    <property type="project" value="UniProtKB-KW"/>
</dbReference>
<evidence type="ECO:0000256" key="3">
    <source>
        <dbReference type="ARBA" id="ARBA00022691"/>
    </source>
</evidence>
<dbReference type="InterPro" id="IPR029063">
    <property type="entry name" value="SAM-dependent_MTases_sf"/>
</dbReference>
<protein>
    <recommendedName>
        <fullName evidence="7">Cytosine-specific methyltransferase</fullName>
        <ecNumber evidence="7">2.1.1.37</ecNumber>
    </recommendedName>
</protein>
<keyword evidence="2 5" id="KW-0808">Transferase</keyword>
<accession>A0AAU9VHR1</accession>
<keyword evidence="1 5" id="KW-0489">Methyltransferase</keyword>
<organism evidence="9 11">
    <name type="scientific">Erysipelothrix amsterdamensis</name>
    <dbReference type="NCBI Taxonomy" id="2929157"/>
    <lineage>
        <taxon>Bacteria</taxon>
        <taxon>Bacillati</taxon>
        <taxon>Bacillota</taxon>
        <taxon>Erysipelotrichia</taxon>
        <taxon>Erysipelotrichales</taxon>
        <taxon>Erysipelotrichaceae</taxon>
        <taxon>Erysipelothrix</taxon>
    </lineage>
</organism>
<dbReference type="SUPFAM" id="SSF53335">
    <property type="entry name" value="S-adenosyl-L-methionine-dependent methyltransferases"/>
    <property type="match status" value="1"/>
</dbReference>
<dbReference type="AlphaFoldDB" id="A0AAU9VHR1"/>
<dbReference type="Proteomes" id="UP001154095">
    <property type="component" value="Chromosome"/>
</dbReference>
<reference evidence="9" key="1">
    <citation type="submission" date="2022-04" db="EMBL/GenBank/DDBJ databases">
        <authorList>
            <person name="Forde T."/>
        </authorList>
    </citation>
    <scope>NUCLEOTIDE SEQUENCE</scope>
    <source>
        <strain evidence="9">A18Y016a</strain>
        <strain evidence="8">A18Y020d</strain>
    </source>
</reference>
<dbReference type="Gene3D" id="3.90.120.10">
    <property type="entry name" value="DNA Methylase, subunit A, domain 2"/>
    <property type="match status" value="1"/>
</dbReference>
<evidence type="ECO:0000256" key="6">
    <source>
        <dbReference type="RuleBase" id="RU000416"/>
    </source>
</evidence>
<dbReference type="Gene3D" id="3.40.50.150">
    <property type="entry name" value="Vaccinia Virus protein VP39"/>
    <property type="match status" value="1"/>
</dbReference>
<evidence type="ECO:0000256" key="5">
    <source>
        <dbReference type="PROSITE-ProRule" id="PRU01016"/>
    </source>
</evidence>
<dbReference type="PRINTS" id="PR00105">
    <property type="entry name" value="C5METTRFRASE"/>
</dbReference>
<dbReference type="InterPro" id="IPR050750">
    <property type="entry name" value="C5-MTase"/>
</dbReference>
<keyword evidence="3 5" id="KW-0949">S-adenosyl-L-methionine</keyword>
<dbReference type="EMBL" id="OW659496">
    <property type="protein sequence ID" value="CAH2763173.1"/>
    <property type="molecule type" value="Genomic_DNA"/>
</dbReference>
<dbReference type="RefSeq" id="WP_238000442.1">
    <property type="nucleotide sequence ID" value="NZ_OW659477.1"/>
</dbReference>
<dbReference type="PANTHER" id="PTHR46098">
    <property type="entry name" value="TRNA (CYTOSINE(38)-C(5))-METHYLTRANSFERASE"/>
    <property type="match status" value="1"/>
</dbReference>
<dbReference type="Proteomes" id="UP001154111">
    <property type="component" value="Chromosome"/>
</dbReference>
<sequence>MKVVEAFSGIGSQSKALSNIGADYEVVATIEWDINAIYAYDIIHNGPQDLSEYENVTKEELIEKLSVHTISGNGKEPLQKSNLKRYPLDALMRIDYAIKRTKNLVSITDVKAINLPDNVDLLTYSFPCQDLSLSGSWHGNTKGIDRDANNRSGMLWEVERIIKEYDEIGKSKPKFLLMENVTNIRSKRHISNFTEWTTFLEEMGYINQIYDLSADNFGIPQKRKRTFMISVLHNGNENFKKEVEIYFKNNNLESVNHEPKHLKNFLRTDYNVDAYRKEALSSTPNYTISRRKIEISNDKLVENQKVCQSYVRTITTKQDRHPNSGVISLPKSLDAKTPFRYLTPRECFMLMGFDEKDYQNLIDNNFMFNRSREFYGVEKLNKLAGNSIVVNVLEDIFKQIIEIQKIYKLKQKETSI</sequence>
<dbReference type="REBASE" id="639899">
    <property type="entry name" value="M.Esp16aORF1612P"/>
</dbReference>
<comment type="similarity">
    <text evidence="5 6">Belongs to the class I-like SAM-binding methyltransferase superfamily. C5-methyltransferase family.</text>
</comment>
<dbReference type="GO" id="GO:0003886">
    <property type="term" value="F:DNA (cytosine-5-)-methyltransferase activity"/>
    <property type="evidence" value="ECO:0007669"/>
    <property type="project" value="UniProtKB-EC"/>
</dbReference>
<proteinExistence type="inferred from homology"/>
<evidence type="ECO:0000313" key="11">
    <source>
        <dbReference type="Proteomes" id="UP001154111"/>
    </source>
</evidence>
<comment type="catalytic activity">
    <reaction evidence="7">
        <text>a 2'-deoxycytidine in DNA + S-adenosyl-L-methionine = a 5-methyl-2'-deoxycytidine in DNA + S-adenosyl-L-homocysteine + H(+)</text>
        <dbReference type="Rhea" id="RHEA:13681"/>
        <dbReference type="Rhea" id="RHEA-COMP:11369"/>
        <dbReference type="Rhea" id="RHEA-COMP:11370"/>
        <dbReference type="ChEBI" id="CHEBI:15378"/>
        <dbReference type="ChEBI" id="CHEBI:57856"/>
        <dbReference type="ChEBI" id="CHEBI:59789"/>
        <dbReference type="ChEBI" id="CHEBI:85452"/>
        <dbReference type="ChEBI" id="CHEBI:85454"/>
        <dbReference type="EC" id="2.1.1.37"/>
    </reaction>
</comment>
<dbReference type="InterPro" id="IPR001525">
    <property type="entry name" value="C5_MeTfrase"/>
</dbReference>
<dbReference type="InterPro" id="IPR031303">
    <property type="entry name" value="C5_meth_CS"/>
</dbReference>
<dbReference type="Pfam" id="PF00145">
    <property type="entry name" value="DNA_methylase"/>
    <property type="match status" value="1"/>
</dbReference>
<evidence type="ECO:0000256" key="4">
    <source>
        <dbReference type="ARBA" id="ARBA00022747"/>
    </source>
</evidence>
<name>A0AAU9VHR1_9FIRM</name>
<dbReference type="EC" id="2.1.1.37" evidence="7"/>
<evidence type="ECO:0000256" key="2">
    <source>
        <dbReference type="ARBA" id="ARBA00022679"/>
    </source>
</evidence>
<dbReference type="PROSITE" id="PS00094">
    <property type="entry name" value="C5_MTASE_1"/>
    <property type="match status" value="1"/>
</dbReference>
<dbReference type="PROSITE" id="PS51679">
    <property type="entry name" value="SAM_MT_C5"/>
    <property type="match status" value="1"/>
</dbReference>
<evidence type="ECO:0000313" key="8">
    <source>
        <dbReference type="EMBL" id="CAH2763173.1"/>
    </source>
</evidence>
<keyword evidence="4" id="KW-0680">Restriction system</keyword>
<evidence type="ECO:0000256" key="7">
    <source>
        <dbReference type="RuleBase" id="RU000417"/>
    </source>
</evidence>
<dbReference type="EMBL" id="OW659477">
    <property type="protein sequence ID" value="CAH2763208.1"/>
    <property type="molecule type" value="Genomic_DNA"/>
</dbReference>
<dbReference type="GO" id="GO:0009307">
    <property type="term" value="P:DNA restriction-modification system"/>
    <property type="evidence" value="ECO:0007669"/>
    <property type="project" value="UniProtKB-KW"/>
</dbReference>
<keyword evidence="10" id="KW-1185">Reference proteome</keyword>
<feature type="active site" evidence="5">
    <location>
        <position position="128"/>
    </location>
</feature>
<dbReference type="PANTHER" id="PTHR46098:SF1">
    <property type="entry name" value="TRNA (CYTOSINE(38)-C(5))-METHYLTRANSFERASE"/>
    <property type="match status" value="1"/>
</dbReference>
<dbReference type="NCBIfam" id="TIGR00675">
    <property type="entry name" value="dcm"/>
    <property type="match status" value="1"/>
</dbReference>
<dbReference type="InterPro" id="IPR018117">
    <property type="entry name" value="C5_DNA_meth_AS"/>
</dbReference>
<evidence type="ECO:0000256" key="1">
    <source>
        <dbReference type="ARBA" id="ARBA00022603"/>
    </source>
</evidence>